<evidence type="ECO:0000256" key="4">
    <source>
        <dbReference type="RuleBase" id="RU362028"/>
    </source>
</evidence>
<dbReference type="GO" id="GO:0003723">
    <property type="term" value="F:RNA binding"/>
    <property type="evidence" value="ECO:0007669"/>
    <property type="project" value="InterPro"/>
</dbReference>
<dbReference type="SUPFAM" id="SSF55120">
    <property type="entry name" value="Pseudouridine synthase"/>
    <property type="match status" value="1"/>
</dbReference>
<dbReference type="EC" id="5.4.99.-" evidence="4"/>
<protein>
    <recommendedName>
        <fullName evidence="4">Pseudouridine synthase</fullName>
        <ecNumber evidence="4">5.4.99.-</ecNumber>
    </recommendedName>
</protein>
<organism evidence="6 7">
    <name type="scientific">Paenibacillus polysaccharolyticus</name>
    <dbReference type="NCBI Taxonomy" id="582692"/>
    <lineage>
        <taxon>Bacteria</taxon>
        <taxon>Bacillati</taxon>
        <taxon>Bacillota</taxon>
        <taxon>Bacilli</taxon>
        <taxon>Bacillales</taxon>
        <taxon>Paenibacillaceae</taxon>
        <taxon>Paenibacillus</taxon>
    </lineage>
</organism>
<name>A0A1G5HIH3_9BACL</name>
<dbReference type="InterPro" id="IPR006225">
    <property type="entry name" value="PsdUridine_synth_RluC/D"/>
</dbReference>
<dbReference type="AlphaFoldDB" id="A0A1G5HIH3"/>
<dbReference type="NCBIfam" id="TIGR00005">
    <property type="entry name" value="rluA_subfam"/>
    <property type="match status" value="1"/>
</dbReference>
<keyword evidence="7" id="KW-1185">Reference proteome</keyword>
<evidence type="ECO:0000313" key="7">
    <source>
        <dbReference type="Proteomes" id="UP000198538"/>
    </source>
</evidence>
<dbReference type="EMBL" id="FMVM01000007">
    <property type="protein sequence ID" value="SCY63655.1"/>
    <property type="molecule type" value="Genomic_DNA"/>
</dbReference>
<evidence type="ECO:0000259" key="5">
    <source>
        <dbReference type="Pfam" id="PF00849"/>
    </source>
</evidence>
<keyword evidence="4" id="KW-0413">Isomerase</keyword>
<feature type="active site" evidence="3">
    <location>
        <position position="138"/>
    </location>
</feature>
<dbReference type="InterPro" id="IPR020103">
    <property type="entry name" value="PsdUridine_synth_cat_dom_sf"/>
</dbReference>
<dbReference type="PANTHER" id="PTHR21600:SF71">
    <property type="entry name" value="PSEUDOURIDINE SYNTHASE"/>
    <property type="match status" value="1"/>
</dbReference>
<comment type="function">
    <text evidence="4">Responsible for synthesis of pseudouridine from uracil.</text>
</comment>
<comment type="catalytic activity">
    <reaction evidence="1 4">
        <text>a uridine in RNA = a pseudouridine in RNA</text>
        <dbReference type="Rhea" id="RHEA:48348"/>
        <dbReference type="Rhea" id="RHEA-COMP:12068"/>
        <dbReference type="Rhea" id="RHEA-COMP:12069"/>
        <dbReference type="ChEBI" id="CHEBI:65314"/>
        <dbReference type="ChEBI" id="CHEBI:65315"/>
    </reaction>
</comment>
<evidence type="ECO:0000256" key="2">
    <source>
        <dbReference type="ARBA" id="ARBA00010876"/>
    </source>
</evidence>
<gene>
    <name evidence="6" type="ORF">SAMN05720606_10731</name>
</gene>
<dbReference type="Pfam" id="PF00849">
    <property type="entry name" value="PseudoU_synth_2"/>
    <property type="match status" value="1"/>
</dbReference>
<proteinExistence type="inferred from homology"/>
<reference evidence="7" key="1">
    <citation type="submission" date="2016-10" db="EMBL/GenBank/DDBJ databases">
        <authorList>
            <person name="Varghese N."/>
            <person name="Submissions S."/>
        </authorList>
    </citation>
    <scope>NUCLEOTIDE SEQUENCE [LARGE SCALE GENOMIC DNA]</scope>
    <source>
        <strain evidence="7">BL9</strain>
    </source>
</reference>
<evidence type="ECO:0000256" key="3">
    <source>
        <dbReference type="PIRSR" id="PIRSR606225-1"/>
    </source>
</evidence>
<dbReference type="PANTHER" id="PTHR21600">
    <property type="entry name" value="MITOCHONDRIAL RNA PSEUDOURIDINE SYNTHASE"/>
    <property type="match status" value="1"/>
</dbReference>
<dbReference type="GO" id="GO:0140098">
    <property type="term" value="F:catalytic activity, acting on RNA"/>
    <property type="evidence" value="ECO:0007669"/>
    <property type="project" value="UniProtKB-ARBA"/>
</dbReference>
<dbReference type="STRING" id="582692.SAMN05720606_10731"/>
<evidence type="ECO:0000313" key="6">
    <source>
        <dbReference type="EMBL" id="SCY63655.1"/>
    </source>
</evidence>
<dbReference type="RefSeq" id="WP_090919119.1">
    <property type="nucleotide sequence ID" value="NZ_FMVM01000007.1"/>
</dbReference>
<feature type="domain" description="Pseudouridine synthase RsuA/RluA-like" evidence="5">
    <location>
        <begin position="91"/>
        <end position="241"/>
    </location>
</feature>
<dbReference type="InterPro" id="IPR006145">
    <property type="entry name" value="PsdUridine_synth_RsuA/RluA"/>
</dbReference>
<dbReference type="GO" id="GO:0009982">
    <property type="term" value="F:pseudouridine synthase activity"/>
    <property type="evidence" value="ECO:0007669"/>
    <property type="project" value="InterPro"/>
</dbReference>
<dbReference type="Gene3D" id="3.30.2350.10">
    <property type="entry name" value="Pseudouridine synthase"/>
    <property type="match status" value="1"/>
</dbReference>
<sequence length="306" mass="34405">MSIKSWKRRGQWLELMPGKVVTGKEDRQAAAEQWLLSELKFPEKLLHQLKATQGVQLAGDRLRLALFAVQPLGVEPRWADLDVLYEDDFCLVVHKPAGMKLHPDGGREEKVVTLDHAVASYYEINGIETSVRHVHRLDEDTTGPVLYAKNAFALAKLDEAMRLKAIDRQYVAITGGQVPSDLRKIDAPIGKDRHHKQRRRVSEGGQDAITHVDIVHVWERATLVRLKLETGRTHQIRVHLSYAGYPLVGDKLYGGRSDIIGRQALHGEVLSFNHPLTGALIEVQDPWPADFEQLAARESHSVEGQT</sequence>
<comment type="similarity">
    <text evidence="2 4">Belongs to the pseudouridine synthase RluA family.</text>
</comment>
<accession>A0A1G5HIH3</accession>
<dbReference type="CDD" id="cd02869">
    <property type="entry name" value="PseudoU_synth_RluA_like"/>
    <property type="match status" value="1"/>
</dbReference>
<dbReference type="Proteomes" id="UP000198538">
    <property type="component" value="Unassembled WGS sequence"/>
</dbReference>
<evidence type="ECO:0000256" key="1">
    <source>
        <dbReference type="ARBA" id="ARBA00000073"/>
    </source>
</evidence>
<dbReference type="GO" id="GO:0000455">
    <property type="term" value="P:enzyme-directed rRNA pseudouridine synthesis"/>
    <property type="evidence" value="ECO:0007669"/>
    <property type="project" value="TreeGrafter"/>
</dbReference>
<dbReference type="InterPro" id="IPR050188">
    <property type="entry name" value="RluA_PseudoU_synthase"/>
</dbReference>